<dbReference type="RefSeq" id="WP_013344918.1">
    <property type="nucleotide sequence ID" value="NC_014541.1"/>
</dbReference>
<dbReference type="SUPFAM" id="SSF54001">
    <property type="entry name" value="Cysteine proteinases"/>
    <property type="match status" value="1"/>
</dbReference>
<dbReference type="Proteomes" id="UP000006683">
    <property type="component" value="Chromosome"/>
</dbReference>
<feature type="domain" description="Transglutaminase-like" evidence="2">
    <location>
        <begin position="393"/>
        <end position="464"/>
    </location>
</feature>
<dbReference type="EMBL" id="CP002209">
    <property type="protein sequence ID" value="ADN75612.1"/>
    <property type="molecule type" value="Genomic_DNA"/>
</dbReference>
<name>E1SMS3_FERBD</name>
<dbReference type="eggNOG" id="COG1305">
    <property type="taxonomic scope" value="Bacteria"/>
</dbReference>
<keyword evidence="4" id="KW-1185">Reference proteome</keyword>
<dbReference type="Pfam" id="PF01841">
    <property type="entry name" value="Transglut_core"/>
    <property type="match status" value="1"/>
</dbReference>
<feature type="transmembrane region" description="Helical" evidence="1">
    <location>
        <begin position="161"/>
        <end position="179"/>
    </location>
</feature>
<accession>E1SMS3</accession>
<gene>
    <name evidence="3" type="ordered locus">Fbal_1408</name>
</gene>
<reference evidence="3 4" key="1">
    <citation type="journal article" date="2010" name="Stand. Genomic Sci.">
        <title>Complete genome sequence of Ferrimonas balearica type strain (PAT).</title>
        <authorList>
            <person name="Nolan M."/>
            <person name="Sikorski J."/>
            <person name="Davenport K."/>
            <person name="Lucas S."/>
            <person name="Glavina Del Rio T."/>
            <person name="Tice H."/>
            <person name="Cheng J."/>
            <person name="Goodwin L."/>
            <person name="Pitluck S."/>
            <person name="Liolios K."/>
            <person name="Ivanova N."/>
            <person name="Mavromatis K."/>
            <person name="Ovchinnikova G."/>
            <person name="Pati A."/>
            <person name="Chen A."/>
            <person name="Palaniappan K."/>
            <person name="Land M."/>
            <person name="Hauser L."/>
            <person name="Chang Y."/>
            <person name="Jeffries C."/>
            <person name="Tapia R."/>
            <person name="Brettin T."/>
            <person name="Detter J."/>
            <person name="Han C."/>
            <person name="Yasawong M."/>
            <person name="Rohde M."/>
            <person name="Tindall B."/>
            <person name="Goker M."/>
            <person name="Woyke T."/>
            <person name="Bristow J."/>
            <person name="Eisen J."/>
            <person name="Markowitz V."/>
            <person name="Hugenholtz P."/>
            <person name="Kyrpides N."/>
            <person name="Klenk H."/>
            <person name="Lapidus A."/>
        </authorList>
    </citation>
    <scope>NUCLEOTIDE SEQUENCE [LARGE SCALE GENOMIC DNA]</scope>
    <source>
        <strain evidence="4">DSM 9799 / CCM 4581 / KCTC 23876 / PAT</strain>
    </source>
</reference>
<evidence type="ECO:0000313" key="4">
    <source>
        <dbReference type="Proteomes" id="UP000006683"/>
    </source>
</evidence>
<protein>
    <submittedName>
        <fullName evidence="3">Transglutaminase domain protein</fullName>
    </submittedName>
</protein>
<keyword evidence="1" id="KW-1133">Transmembrane helix</keyword>
<feature type="transmembrane region" description="Helical" evidence="1">
    <location>
        <begin position="543"/>
        <end position="567"/>
    </location>
</feature>
<dbReference type="InterPro" id="IPR052901">
    <property type="entry name" value="Bact_TGase-like"/>
</dbReference>
<dbReference type="InterPro" id="IPR021878">
    <property type="entry name" value="TgpA_N"/>
</dbReference>
<dbReference type="PANTHER" id="PTHR42736">
    <property type="entry name" value="PROTEIN-GLUTAMINE GAMMA-GLUTAMYLTRANSFERASE"/>
    <property type="match status" value="1"/>
</dbReference>
<keyword evidence="1" id="KW-0472">Membrane</keyword>
<evidence type="ECO:0000259" key="2">
    <source>
        <dbReference type="SMART" id="SM00460"/>
    </source>
</evidence>
<dbReference type="HOGENOM" id="CLU_012397_0_0_6"/>
<dbReference type="OrthoDB" id="9804872at2"/>
<dbReference type="PANTHER" id="PTHR42736:SF1">
    <property type="entry name" value="PROTEIN-GLUTAMINE GAMMA-GLUTAMYLTRANSFERASE"/>
    <property type="match status" value="1"/>
</dbReference>
<dbReference type="Pfam" id="PF11992">
    <property type="entry name" value="TgpA_N"/>
    <property type="match status" value="1"/>
</dbReference>
<dbReference type="GeneID" id="67181627"/>
<dbReference type="InterPro" id="IPR002931">
    <property type="entry name" value="Transglutaminase-like"/>
</dbReference>
<proteinExistence type="predicted"/>
<dbReference type="AlphaFoldDB" id="E1SMS3"/>
<dbReference type="InterPro" id="IPR025403">
    <property type="entry name" value="TgpA-like_C"/>
</dbReference>
<organism evidence="3 4">
    <name type="scientific">Ferrimonas balearica (strain DSM 9799 / CCM 4581 / KCTC 23876 / PAT)</name>
    <dbReference type="NCBI Taxonomy" id="550540"/>
    <lineage>
        <taxon>Bacteria</taxon>
        <taxon>Pseudomonadati</taxon>
        <taxon>Pseudomonadota</taxon>
        <taxon>Gammaproteobacteria</taxon>
        <taxon>Alteromonadales</taxon>
        <taxon>Ferrimonadaceae</taxon>
        <taxon>Ferrimonas</taxon>
    </lineage>
</organism>
<feature type="transmembrane region" description="Helical" evidence="1">
    <location>
        <begin position="130"/>
        <end position="149"/>
    </location>
</feature>
<dbReference type="InterPro" id="IPR038765">
    <property type="entry name" value="Papain-like_cys_pep_sf"/>
</dbReference>
<dbReference type="SMART" id="SM00460">
    <property type="entry name" value="TGc"/>
    <property type="match status" value="1"/>
</dbReference>
<feature type="transmembrane region" description="Helical" evidence="1">
    <location>
        <begin position="107"/>
        <end position="123"/>
    </location>
</feature>
<sequence>MARTRRPISRRSQGWLLLAQVAVILPLASHCTPWTLAILALCLLWRLGIFFGRVARPPRLLVNLLGLGALITLGLVVSQVGMLSALINLLVLAYGLKTIEIRHHGDLSVVVLTGYFLIALHGLNRFDPAAALQILICFWLNTQVLVSVYRPGPLSAGPRLAAKMVLLSVPLALLLFVLVPRIGPLWQMHGSQTARTGLSETLALGDIARLGRSSELAFRASFEGDAPAPEHLYWRALVLDRFDGERWQASPPQAAMHRIPRSEGQNYTLTVQPSTQTWVATLTPSSSLDNRLGVLQNGRQVWLSAPAQRQQVALTWHRGERPFTPLTSSERLHYLSLPSRGNPQSRQWARALLQQHAQPEAMVQAVLDHFRREPFHYTLTPPPLGQQQIDSFLFDTRSGFCGHYASALVFLARSAGIPARMITGYQGGDLSPDQQLMSVYQYNAHAWVEVHLPDRGWVSVDPTAAVAPSRVEQGPEVALADEAAFLSESTGLLRWHQWPLARTLHRYLGVLDHRWSQWVLGFDTRRQQALWQDWFGQVRIWDLALVMATGIGLVALFQAWLLGLWRWPKAKPQALRHYQKAQALLRRHGLGPQPGEAAGPYAQRVGRQCPPIASAIQQLTECYLAQRFDPNQAPDRQALRHALRALKARLPAQRWGFNPRSSTSRT</sequence>
<dbReference type="KEGG" id="fbl:Fbal_1408"/>
<evidence type="ECO:0000256" key="1">
    <source>
        <dbReference type="SAM" id="Phobius"/>
    </source>
</evidence>
<dbReference type="STRING" id="550540.Fbal_1408"/>
<keyword evidence="1" id="KW-0812">Transmembrane</keyword>
<dbReference type="Gene3D" id="3.10.620.30">
    <property type="match status" value="1"/>
</dbReference>
<evidence type="ECO:0000313" key="3">
    <source>
        <dbReference type="EMBL" id="ADN75612.1"/>
    </source>
</evidence>
<feature type="transmembrane region" description="Helical" evidence="1">
    <location>
        <begin position="64"/>
        <end position="87"/>
    </location>
</feature>
<dbReference type="Pfam" id="PF13559">
    <property type="entry name" value="DUF4129"/>
    <property type="match status" value="1"/>
</dbReference>